<feature type="binding site" evidence="11">
    <location>
        <position position="327"/>
    </location>
    <ligand>
        <name>L-glutamine</name>
        <dbReference type="ChEBI" id="CHEBI:58359"/>
    </ligand>
</feature>
<dbReference type="InterPro" id="IPR029062">
    <property type="entry name" value="Class_I_gatase-like"/>
</dbReference>
<evidence type="ECO:0000256" key="10">
    <source>
        <dbReference type="ARBA" id="ARBA00049285"/>
    </source>
</evidence>
<accession>A0A840I4Y5</accession>
<feature type="binding site" evidence="11">
    <location>
        <position position="255"/>
    </location>
    <ligand>
        <name>L-glutamine</name>
        <dbReference type="ChEBI" id="CHEBI:58359"/>
    </ligand>
</feature>
<feature type="region of interest" description="CPSase" evidence="11">
    <location>
        <begin position="1"/>
        <end position="204"/>
    </location>
</feature>
<evidence type="ECO:0000256" key="8">
    <source>
        <dbReference type="ARBA" id="ARBA00022975"/>
    </source>
</evidence>
<keyword evidence="4 11" id="KW-0436">Ligase</keyword>
<feature type="binding site" evidence="11">
    <location>
        <position position="326"/>
    </location>
    <ligand>
        <name>L-glutamine</name>
        <dbReference type="ChEBI" id="CHEBI:58359"/>
    </ligand>
</feature>
<dbReference type="InterPro" id="IPR036480">
    <property type="entry name" value="CarbP_synth_ssu_N_sf"/>
</dbReference>
<dbReference type="GO" id="GO:0006526">
    <property type="term" value="P:L-arginine biosynthetic process"/>
    <property type="evidence" value="ECO:0007669"/>
    <property type="project" value="UniProtKB-UniRule"/>
</dbReference>
<dbReference type="GO" id="GO:0006541">
    <property type="term" value="P:glutamine metabolic process"/>
    <property type="evidence" value="ECO:0007669"/>
    <property type="project" value="InterPro"/>
</dbReference>
<comment type="subunit">
    <text evidence="11">Composed of two chains; the small (or glutamine) chain promotes the hydrolysis of glutamine to ammonia, which is used by the large (or ammonia) chain to synthesize carbamoyl phosphate. Tetramer of heterodimers (alpha,beta)4.</text>
</comment>
<dbReference type="GO" id="GO:0004088">
    <property type="term" value="F:carbamoyl-phosphate synthase (glutamine-hydrolyzing) activity"/>
    <property type="evidence" value="ECO:0007669"/>
    <property type="project" value="UniProtKB-UniRule"/>
</dbReference>
<dbReference type="PRINTS" id="PR00097">
    <property type="entry name" value="ANTSNTHASEII"/>
</dbReference>
<feature type="binding site" evidence="11">
    <location>
        <position position="253"/>
    </location>
    <ligand>
        <name>L-glutamine</name>
        <dbReference type="ChEBI" id="CHEBI:58359"/>
    </ligand>
</feature>
<dbReference type="Gene3D" id="3.40.50.880">
    <property type="match status" value="1"/>
</dbReference>
<dbReference type="AlphaFoldDB" id="A0A840I4Y5"/>
<dbReference type="Proteomes" id="UP000563524">
    <property type="component" value="Unassembled WGS sequence"/>
</dbReference>
<dbReference type="GO" id="GO:0006207">
    <property type="term" value="P:'de novo' pyrimidine nucleobase biosynthetic process"/>
    <property type="evidence" value="ECO:0007669"/>
    <property type="project" value="InterPro"/>
</dbReference>
<dbReference type="EMBL" id="JACHOB010000003">
    <property type="protein sequence ID" value="MBB4659343.1"/>
    <property type="molecule type" value="Genomic_DNA"/>
</dbReference>
<comment type="pathway">
    <text evidence="1 11">Pyrimidine metabolism; UMP biosynthesis via de novo pathway; (S)-dihydroorotate from bicarbonate: step 1/3.</text>
</comment>
<dbReference type="FunFam" id="3.50.30.20:FF:000001">
    <property type="entry name" value="Carbamoyl-phosphate synthase small chain"/>
    <property type="match status" value="1"/>
</dbReference>
<feature type="binding site" evidence="11">
    <location>
        <position position="324"/>
    </location>
    <ligand>
        <name>L-glutamine</name>
        <dbReference type="ChEBI" id="CHEBI:58359"/>
    </ligand>
</feature>
<evidence type="ECO:0000256" key="3">
    <source>
        <dbReference type="ARBA" id="ARBA00007800"/>
    </source>
</evidence>
<dbReference type="InterPro" id="IPR035686">
    <property type="entry name" value="CPSase_GATase1"/>
</dbReference>
<sequence>MRLCQDDAQTPATARLVLADGTVIRGEGIGATGAKVGELCFNTAMTGYQEILTDPSYAAQIVTFTFPHIGNTGVNEEDIENSSEAAASAARGAVFRAPATSPSNYRARLDLSAWMRRRGIVGVCGVDTRMLTARIREEGMMTAVVAHNASGVFDEAALIEQARSWPGLVGRDLAKTASSPQRFAPDGGDWRWGTGFGVGDPDGPHAVVIDYGVKRNILRRLVGAGCRVSVVPADASFEDIMAIAPDGVVLANGPGDPAATADYAVPVIRKLIEAKVPTFGICLGHQLLALAVGAKTVKMPQGHHGANHPVRDHGTGKVEIVSMNHGFAVEEASLPEGVEITHTSLFDGTNAGLRLTYAPAVSVQHHPEASPGPQDSFGVFERFVEMMRKEKAAA</sequence>
<dbReference type="NCBIfam" id="NF009475">
    <property type="entry name" value="PRK12838.1"/>
    <property type="match status" value="1"/>
</dbReference>
<dbReference type="PRINTS" id="PR00096">
    <property type="entry name" value="GATASE"/>
</dbReference>
<comment type="similarity">
    <text evidence="3 11">Belongs to the CarA family.</text>
</comment>
<dbReference type="UniPathway" id="UPA00070">
    <property type="reaction ID" value="UER00115"/>
</dbReference>
<dbReference type="PANTHER" id="PTHR43418">
    <property type="entry name" value="MULTIFUNCTIONAL TRYPTOPHAN BIOSYNTHESIS PROTEIN-RELATED"/>
    <property type="match status" value="1"/>
</dbReference>
<feature type="active site" evidence="11">
    <location>
        <position position="368"/>
    </location>
</feature>
<dbReference type="PRINTS" id="PR00099">
    <property type="entry name" value="CPSGATASE"/>
</dbReference>
<name>A0A840I4Y5_9PROT</name>
<comment type="function">
    <text evidence="11">Small subunit of the glutamine-dependent carbamoyl phosphate synthetase (CPSase). CPSase catalyzes the formation of carbamoyl phosphate from the ammonia moiety of glutamine, carbonate, and phosphate donated by ATP, constituting the first step of 2 biosynthetic pathways, one leading to arginine and/or urea and the other to pyrimidine nucleotides. The small subunit (glutamine amidotransferase) binds and cleaves glutamine to supply the large subunit with the substrate ammonia.</text>
</comment>
<evidence type="ECO:0000256" key="7">
    <source>
        <dbReference type="ARBA" id="ARBA00022962"/>
    </source>
</evidence>
<feature type="active site" description="Nucleophile" evidence="11">
    <location>
        <position position="282"/>
    </location>
</feature>
<dbReference type="CDD" id="cd01744">
    <property type="entry name" value="GATase1_CPSase"/>
    <property type="match status" value="1"/>
</dbReference>
<evidence type="ECO:0000256" key="9">
    <source>
        <dbReference type="ARBA" id="ARBA00048816"/>
    </source>
</evidence>
<feature type="binding site" evidence="11">
    <location>
        <position position="286"/>
    </location>
    <ligand>
        <name>L-glutamine</name>
        <dbReference type="ChEBI" id="CHEBI:58359"/>
    </ligand>
</feature>
<comment type="caution">
    <text evidence="13">The sequence shown here is derived from an EMBL/GenBank/DDBJ whole genome shotgun (WGS) entry which is preliminary data.</text>
</comment>
<evidence type="ECO:0000259" key="12">
    <source>
        <dbReference type="SMART" id="SM01097"/>
    </source>
</evidence>
<dbReference type="InterPro" id="IPR017926">
    <property type="entry name" value="GATASE"/>
</dbReference>
<evidence type="ECO:0000256" key="6">
    <source>
        <dbReference type="ARBA" id="ARBA00022840"/>
    </source>
</evidence>
<feature type="domain" description="Carbamoyl-phosphate synthase small subunit N-terminal" evidence="12">
    <location>
        <begin position="12"/>
        <end position="146"/>
    </location>
</feature>
<dbReference type="PROSITE" id="PS51273">
    <property type="entry name" value="GATASE_TYPE_1"/>
    <property type="match status" value="1"/>
</dbReference>
<reference evidence="13 14" key="1">
    <citation type="submission" date="2020-08" db="EMBL/GenBank/DDBJ databases">
        <title>Genomic Encyclopedia of Type Strains, Phase IV (KMG-IV): sequencing the most valuable type-strain genomes for metagenomic binning, comparative biology and taxonomic classification.</title>
        <authorList>
            <person name="Goeker M."/>
        </authorList>
    </citation>
    <scope>NUCLEOTIDE SEQUENCE [LARGE SCALE GENOMIC DNA]</scope>
    <source>
        <strain evidence="13 14">DSM 102850</strain>
    </source>
</reference>
<keyword evidence="7 11" id="KW-0315">Glutamine amidotransferase</keyword>
<feature type="binding site" evidence="11">
    <location>
        <position position="283"/>
    </location>
    <ligand>
        <name>L-glutamine</name>
        <dbReference type="ChEBI" id="CHEBI:58359"/>
    </ligand>
</feature>
<dbReference type="GO" id="GO:0005524">
    <property type="term" value="F:ATP binding"/>
    <property type="evidence" value="ECO:0007669"/>
    <property type="project" value="UniProtKB-UniRule"/>
</dbReference>
<keyword evidence="6 11" id="KW-0067">ATP-binding</keyword>
<evidence type="ECO:0000256" key="2">
    <source>
        <dbReference type="ARBA" id="ARBA00005077"/>
    </source>
</evidence>
<organism evidence="13 14">
    <name type="scientific">Parvularcula dongshanensis</name>
    <dbReference type="NCBI Taxonomy" id="1173995"/>
    <lineage>
        <taxon>Bacteria</taxon>
        <taxon>Pseudomonadati</taxon>
        <taxon>Pseudomonadota</taxon>
        <taxon>Alphaproteobacteria</taxon>
        <taxon>Parvularculales</taxon>
        <taxon>Parvularculaceae</taxon>
        <taxon>Parvularcula</taxon>
    </lineage>
</organism>
<feature type="binding site" evidence="11">
    <location>
        <position position="56"/>
    </location>
    <ligand>
        <name>L-glutamine</name>
        <dbReference type="ChEBI" id="CHEBI:58359"/>
    </ligand>
</feature>
<dbReference type="SMART" id="SM01097">
    <property type="entry name" value="CPSase_sm_chain"/>
    <property type="match status" value="1"/>
</dbReference>
<keyword evidence="14" id="KW-1185">Reference proteome</keyword>
<gene>
    <name evidence="11" type="primary">carA</name>
    <name evidence="13" type="ORF">GGQ59_001868</name>
</gene>
<keyword evidence="5 11" id="KW-0547">Nucleotide-binding</keyword>
<evidence type="ECO:0000256" key="1">
    <source>
        <dbReference type="ARBA" id="ARBA00004812"/>
    </source>
</evidence>
<dbReference type="NCBIfam" id="TIGR01368">
    <property type="entry name" value="CPSaseIIsmall"/>
    <property type="match status" value="1"/>
</dbReference>
<dbReference type="RefSeq" id="WP_183817835.1">
    <property type="nucleotide sequence ID" value="NZ_JACHOB010000003.1"/>
</dbReference>
<dbReference type="Pfam" id="PF00117">
    <property type="entry name" value="GATase"/>
    <property type="match status" value="1"/>
</dbReference>
<dbReference type="UniPathway" id="UPA00068">
    <property type="reaction ID" value="UER00171"/>
</dbReference>
<keyword evidence="8 11" id="KW-0665">Pyrimidine biosynthesis</keyword>
<dbReference type="Gene3D" id="3.50.30.20">
    <property type="entry name" value="Carbamoyl-phosphate synthase small subunit, N-terminal domain"/>
    <property type="match status" value="1"/>
</dbReference>
<dbReference type="InterPro" id="IPR002474">
    <property type="entry name" value="CarbamoylP_synth_ssu_N"/>
</dbReference>
<feature type="active site" evidence="11">
    <location>
        <position position="366"/>
    </location>
</feature>
<keyword evidence="11" id="KW-0028">Amino-acid biosynthesis</keyword>
<dbReference type="HAMAP" id="MF_01209">
    <property type="entry name" value="CPSase_S_chain"/>
    <property type="match status" value="1"/>
</dbReference>
<dbReference type="InterPro" id="IPR050472">
    <property type="entry name" value="Anth_synth/Amidotransfase"/>
</dbReference>
<evidence type="ECO:0000313" key="13">
    <source>
        <dbReference type="EMBL" id="MBB4659343.1"/>
    </source>
</evidence>
<dbReference type="InterPro" id="IPR006274">
    <property type="entry name" value="CarbamoylP_synth_ssu"/>
</dbReference>
<dbReference type="GO" id="GO:0044205">
    <property type="term" value="P:'de novo' UMP biosynthetic process"/>
    <property type="evidence" value="ECO:0007669"/>
    <property type="project" value="UniProtKB-UniRule"/>
</dbReference>
<dbReference type="Pfam" id="PF00988">
    <property type="entry name" value="CPSase_sm_chain"/>
    <property type="match status" value="1"/>
</dbReference>
<protein>
    <recommendedName>
        <fullName evidence="11">Carbamoyl phosphate synthase small chain</fullName>
        <ecNumber evidence="11">6.3.5.5</ecNumber>
    </recommendedName>
    <alternativeName>
        <fullName evidence="11">Carbamoyl phosphate synthetase glutamine chain</fullName>
    </alternativeName>
</protein>
<evidence type="ECO:0000256" key="11">
    <source>
        <dbReference type="HAMAP-Rule" id="MF_01209"/>
    </source>
</evidence>
<proteinExistence type="inferred from homology"/>
<dbReference type="EC" id="6.3.5.5" evidence="11"/>
<dbReference type="SUPFAM" id="SSF52021">
    <property type="entry name" value="Carbamoyl phosphate synthetase, small subunit N-terminal domain"/>
    <property type="match status" value="1"/>
</dbReference>
<dbReference type="PANTHER" id="PTHR43418:SF7">
    <property type="entry name" value="CARBAMOYL-PHOSPHATE SYNTHASE SMALL CHAIN"/>
    <property type="match status" value="1"/>
</dbReference>
<evidence type="ECO:0000256" key="4">
    <source>
        <dbReference type="ARBA" id="ARBA00022598"/>
    </source>
</evidence>
<evidence type="ECO:0000256" key="5">
    <source>
        <dbReference type="ARBA" id="ARBA00022741"/>
    </source>
</evidence>
<comment type="catalytic activity">
    <reaction evidence="10 11">
        <text>L-glutamine + H2O = L-glutamate + NH4(+)</text>
        <dbReference type="Rhea" id="RHEA:15889"/>
        <dbReference type="ChEBI" id="CHEBI:15377"/>
        <dbReference type="ChEBI" id="CHEBI:28938"/>
        <dbReference type="ChEBI" id="CHEBI:29985"/>
        <dbReference type="ChEBI" id="CHEBI:58359"/>
    </reaction>
</comment>
<comment type="pathway">
    <text evidence="2 11">Amino-acid biosynthesis; L-arginine biosynthesis; carbamoyl phosphate from bicarbonate: step 1/1.</text>
</comment>
<keyword evidence="11" id="KW-0055">Arginine biosynthesis</keyword>
<comment type="catalytic activity">
    <reaction evidence="9 11">
        <text>hydrogencarbonate + L-glutamine + 2 ATP + H2O = carbamoyl phosphate + L-glutamate + 2 ADP + phosphate + 2 H(+)</text>
        <dbReference type="Rhea" id="RHEA:18633"/>
        <dbReference type="ChEBI" id="CHEBI:15377"/>
        <dbReference type="ChEBI" id="CHEBI:15378"/>
        <dbReference type="ChEBI" id="CHEBI:17544"/>
        <dbReference type="ChEBI" id="CHEBI:29985"/>
        <dbReference type="ChEBI" id="CHEBI:30616"/>
        <dbReference type="ChEBI" id="CHEBI:43474"/>
        <dbReference type="ChEBI" id="CHEBI:58228"/>
        <dbReference type="ChEBI" id="CHEBI:58359"/>
        <dbReference type="ChEBI" id="CHEBI:456216"/>
        <dbReference type="EC" id="6.3.5.5"/>
    </reaction>
</comment>
<evidence type="ECO:0000313" key="14">
    <source>
        <dbReference type="Proteomes" id="UP000563524"/>
    </source>
</evidence>
<dbReference type="SUPFAM" id="SSF52317">
    <property type="entry name" value="Class I glutamine amidotransferase-like"/>
    <property type="match status" value="1"/>
</dbReference>